<dbReference type="PROSITE" id="PS00216">
    <property type="entry name" value="SUGAR_TRANSPORT_1"/>
    <property type="match status" value="1"/>
</dbReference>
<dbReference type="Gene3D" id="1.20.1250.20">
    <property type="entry name" value="MFS general substrate transporter like domains"/>
    <property type="match status" value="1"/>
</dbReference>
<feature type="transmembrane region" description="Helical" evidence="5">
    <location>
        <begin position="73"/>
        <end position="91"/>
    </location>
</feature>
<keyword evidence="4 5" id="KW-0472">Membrane</keyword>
<dbReference type="Proteomes" id="UP001321473">
    <property type="component" value="Unassembled WGS sequence"/>
</dbReference>
<dbReference type="PANTHER" id="PTHR24064">
    <property type="entry name" value="SOLUTE CARRIER FAMILY 22 MEMBER"/>
    <property type="match status" value="1"/>
</dbReference>
<comment type="subcellular location">
    <subcellularLocation>
        <location evidence="1">Membrane</location>
        <topology evidence="1">Multi-pass membrane protein</topology>
    </subcellularLocation>
</comment>
<keyword evidence="3 5" id="KW-1133">Transmembrane helix</keyword>
<evidence type="ECO:0000256" key="1">
    <source>
        <dbReference type="ARBA" id="ARBA00004141"/>
    </source>
</evidence>
<dbReference type="SUPFAM" id="SSF103473">
    <property type="entry name" value="MFS general substrate transporter"/>
    <property type="match status" value="1"/>
</dbReference>
<accession>A0AAQ4EKB3</accession>
<name>A0AAQ4EKB3_AMBAM</name>
<dbReference type="InterPro" id="IPR020846">
    <property type="entry name" value="MFS_dom"/>
</dbReference>
<evidence type="ECO:0000313" key="7">
    <source>
        <dbReference type="EMBL" id="KAK8774893.1"/>
    </source>
</evidence>
<gene>
    <name evidence="7" type="ORF">V5799_010574</name>
</gene>
<protein>
    <recommendedName>
        <fullName evidence="6">Major facilitator superfamily (MFS) profile domain-containing protein</fullName>
    </recommendedName>
</protein>
<dbReference type="EMBL" id="JARKHS020014869">
    <property type="protein sequence ID" value="KAK8774893.1"/>
    <property type="molecule type" value="Genomic_DNA"/>
</dbReference>
<feature type="domain" description="Major facilitator superfamily (MFS) profile" evidence="6">
    <location>
        <begin position="1"/>
        <end position="116"/>
    </location>
</feature>
<dbReference type="AlphaFoldDB" id="A0AAQ4EKB3"/>
<dbReference type="PROSITE" id="PS50850">
    <property type="entry name" value="MFS"/>
    <property type="match status" value="1"/>
</dbReference>
<dbReference type="InterPro" id="IPR005829">
    <property type="entry name" value="Sugar_transporter_CS"/>
</dbReference>
<keyword evidence="2 5" id="KW-0812">Transmembrane</keyword>
<evidence type="ECO:0000256" key="4">
    <source>
        <dbReference type="ARBA" id="ARBA00023136"/>
    </source>
</evidence>
<evidence type="ECO:0000256" key="2">
    <source>
        <dbReference type="ARBA" id="ARBA00022692"/>
    </source>
</evidence>
<comment type="caution">
    <text evidence="7">The sequence shown here is derived from an EMBL/GenBank/DDBJ whole genome shotgun (WGS) entry which is preliminary data.</text>
</comment>
<evidence type="ECO:0000256" key="3">
    <source>
        <dbReference type="ARBA" id="ARBA00022989"/>
    </source>
</evidence>
<sequence>MRDSPDASYAPKVVPCTSWEFDMDKYGNNIVSQWNLVCDRRWLIDVARLVYSATCIISLPVSGVFADRVGRKTVIFITVPVVLVAGVGSSVPNDFQFFVAVRAIVSAATGALLPPT</sequence>
<proteinExistence type="predicted"/>
<evidence type="ECO:0000313" key="8">
    <source>
        <dbReference type="Proteomes" id="UP001321473"/>
    </source>
</evidence>
<organism evidence="7 8">
    <name type="scientific">Amblyomma americanum</name>
    <name type="common">Lone star tick</name>
    <dbReference type="NCBI Taxonomy" id="6943"/>
    <lineage>
        <taxon>Eukaryota</taxon>
        <taxon>Metazoa</taxon>
        <taxon>Ecdysozoa</taxon>
        <taxon>Arthropoda</taxon>
        <taxon>Chelicerata</taxon>
        <taxon>Arachnida</taxon>
        <taxon>Acari</taxon>
        <taxon>Parasitiformes</taxon>
        <taxon>Ixodida</taxon>
        <taxon>Ixodoidea</taxon>
        <taxon>Ixodidae</taxon>
        <taxon>Amblyomminae</taxon>
        <taxon>Amblyomma</taxon>
    </lineage>
</organism>
<evidence type="ECO:0000259" key="6">
    <source>
        <dbReference type="PROSITE" id="PS50850"/>
    </source>
</evidence>
<dbReference type="GO" id="GO:0022857">
    <property type="term" value="F:transmembrane transporter activity"/>
    <property type="evidence" value="ECO:0007669"/>
    <property type="project" value="InterPro"/>
</dbReference>
<dbReference type="GO" id="GO:0016020">
    <property type="term" value="C:membrane"/>
    <property type="evidence" value="ECO:0007669"/>
    <property type="project" value="UniProtKB-SubCell"/>
</dbReference>
<reference evidence="7 8" key="1">
    <citation type="journal article" date="2023" name="Arcadia Sci">
        <title>De novo assembly of a long-read Amblyomma americanum tick genome.</title>
        <authorList>
            <person name="Chou S."/>
            <person name="Poskanzer K.E."/>
            <person name="Rollins M."/>
            <person name="Thuy-Boun P.S."/>
        </authorList>
    </citation>
    <scope>NUCLEOTIDE SEQUENCE [LARGE SCALE GENOMIC DNA]</scope>
    <source>
        <strain evidence="7">F_SG_1</strain>
        <tissue evidence="7">Salivary glands</tissue>
    </source>
</reference>
<keyword evidence="8" id="KW-1185">Reference proteome</keyword>
<evidence type="ECO:0000256" key="5">
    <source>
        <dbReference type="SAM" id="Phobius"/>
    </source>
</evidence>
<dbReference type="InterPro" id="IPR036259">
    <property type="entry name" value="MFS_trans_sf"/>
</dbReference>
<feature type="transmembrane region" description="Helical" evidence="5">
    <location>
        <begin position="49"/>
        <end position="66"/>
    </location>
</feature>